<gene>
    <name evidence="2" type="ORF">RchiOBHm_Chr5g0042911</name>
</gene>
<evidence type="ECO:0000256" key="1">
    <source>
        <dbReference type="SAM" id="MobiDB-lite"/>
    </source>
</evidence>
<evidence type="ECO:0000313" key="2">
    <source>
        <dbReference type="EMBL" id="PRQ32128.1"/>
    </source>
</evidence>
<dbReference type="EMBL" id="PDCK01000043">
    <property type="protein sequence ID" value="PRQ32128.1"/>
    <property type="molecule type" value="Genomic_DNA"/>
</dbReference>
<dbReference type="Gramene" id="PRQ32128">
    <property type="protein sequence ID" value="PRQ32128"/>
    <property type="gene ID" value="RchiOBHm_Chr5g0042911"/>
</dbReference>
<organism evidence="2 3">
    <name type="scientific">Rosa chinensis</name>
    <name type="common">China rose</name>
    <dbReference type="NCBI Taxonomy" id="74649"/>
    <lineage>
        <taxon>Eukaryota</taxon>
        <taxon>Viridiplantae</taxon>
        <taxon>Streptophyta</taxon>
        <taxon>Embryophyta</taxon>
        <taxon>Tracheophyta</taxon>
        <taxon>Spermatophyta</taxon>
        <taxon>Magnoliopsida</taxon>
        <taxon>eudicotyledons</taxon>
        <taxon>Gunneridae</taxon>
        <taxon>Pentapetalae</taxon>
        <taxon>rosids</taxon>
        <taxon>fabids</taxon>
        <taxon>Rosales</taxon>
        <taxon>Rosaceae</taxon>
        <taxon>Rosoideae</taxon>
        <taxon>Rosoideae incertae sedis</taxon>
        <taxon>Rosa</taxon>
    </lineage>
</organism>
<dbReference type="AlphaFoldDB" id="A0A2P6QD63"/>
<evidence type="ECO:0000313" key="3">
    <source>
        <dbReference type="Proteomes" id="UP000238479"/>
    </source>
</evidence>
<sequence length="56" mass="5987">MFEEMSSHSRFSSLTKAQFGTAFGAAFAASSHSRFGSASSHSRFRSDSSHSTAIPN</sequence>
<name>A0A2P6QD63_ROSCH</name>
<reference evidence="2 3" key="1">
    <citation type="journal article" date="2018" name="Nat. Genet.">
        <title>The Rosa genome provides new insights in the design of modern roses.</title>
        <authorList>
            <person name="Bendahmane M."/>
        </authorList>
    </citation>
    <scope>NUCLEOTIDE SEQUENCE [LARGE SCALE GENOMIC DNA]</scope>
    <source>
        <strain evidence="3">cv. Old Blush</strain>
    </source>
</reference>
<keyword evidence="3" id="KW-1185">Reference proteome</keyword>
<dbReference type="Proteomes" id="UP000238479">
    <property type="component" value="Chromosome 5"/>
</dbReference>
<accession>A0A2P6QD63</accession>
<protein>
    <submittedName>
        <fullName evidence="2">Uncharacterized protein</fullName>
    </submittedName>
</protein>
<feature type="region of interest" description="Disordered" evidence="1">
    <location>
        <begin position="35"/>
        <end position="56"/>
    </location>
</feature>
<proteinExistence type="predicted"/>
<comment type="caution">
    <text evidence="2">The sequence shown here is derived from an EMBL/GenBank/DDBJ whole genome shotgun (WGS) entry which is preliminary data.</text>
</comment>